<name>A0ABT8BNQ5_9HYPH</name>
<proteinExistence type="predicted"/>
<dbReference type="RefSeq" id="WP_238222056.1">
    <property type="nucleotide sequence ID" value="NZ_BPQD01000002.1"/>
</dbReference>
<evidence type="ECO:0008006" key="3">
    <source>
        <dbReference type="Google" id="ProtNLM"/>
    </source>
</evidence>
<reference evidence="2" key="1">
    <citation type="journal article" date="2019" name="Int. J. Syst. Evol. Microbiol.">
        <title>The Global Catalogue of Microorganisms (GCM) 10K type strain sequencing project: providing services to taxonomists for standard genome sequencing and annotation.</title>
        <authorList>
            <consortium name="The Broad Institute Genomics Platform"/>
            <consortium name="The Broad Institute Genome Sequencing Center for Infectious Disease"/>
            <person name="Wu L."/>
            <person name="Ma J."/>
        </authorList>
    </citation>
    <scope>NUCLEOTIDE SEQUENCE [LARGE SCALE GENOMIC DNA]</scope>
    <source>
        <strain evidence="2">CECT 7069</strain>
    </source>
</reference>
<gene>
    <name evidence="1" type="ORF">QWZ12_19775</name>
</gene>
<evidence type="ECO:0000313" key="2">
    <source>
        <dbReference type="Proteomes" id="UP001224644"/>
    </source>
</evidence>
<sequence>MPKFSEYFAIELSEHELDFVDVSNDYDTRVYVDPYAIEIQDDIWSSKASDYVRSFFNEVLNALRAGNNDRAIFLMSHLTEPKETFLGVSSGSPRGRGVGNGQARQLISAIRRSKAFKTGLISDISEMALYVEGIDRDKISDLTTNIIRKLLVNYTEQQCGLFNVPVKRYSGPPMWDNDRKTWISKHINIPHIEDSPVILVPKFIVRRKLSLDSQEFYNKQITDFLVAEHYRANDALVHMLRGEPIVYKTEVRKHHPKSKEMIADTVALHPELLEAYKDLAQKHRAMTYFDDESPSITSTCKKIALELRKIPKGEEHADAYHSLVTGALTTLFFPDLVQPHKEWEIHDGRKRIDIVFTNAADTGFFSRRRNDQLINANTVIIECKNYSKDIANVESDQLLGRFDSNRGKFGFITYRSADNDDLLMKRCKDAASRQQGYIIPLSDDDMIEMLEAKSNLNNEFVSRRLEEKFRSIIA</sequence>
<dbReference type="EMBL" id="JAUFPX010000018">
    <property type="protein sequence ID" value="MDN3592841.1"/>
    <property type="molecule type" value="Genomic_DNA"/>
</dbReference>
<organism evidence="1 2">
    <name type="scientific">Methylobacterium adhaesivum</name>
    <dbReference type="NCBI Taxonomy" id="333297"/>
    <lineage>
        <taxon>Bacteria</taxon>
        <taxon>Pseudomonadati</taxon>
        <taxon>Pseudomonadota</taxon>
        <taxon>Alphaproteobacteria</taxon>
        <taxon>Hyphomicrobiales</taxon>
        <taxon>Methylobacteriaceae</taxon>
        <taxon>Methylobacterium</taxon>
    </lineage>
</organism>
<protein>
    <recommendedName>
        <fullName evidence="3">Restriction endonuclease type IV Mrr domain-containing protein</fullName>
    </recommendedName>
</protein>
<accession>A0ABT8BNQ5</accession>
<evidence type="ECO:0000313" key="1">
    <source>
        <dbReference type="EMBL" id="MDN3592841.1"/>
    </source>
</evidence>
<keyword evidence="2" id="KW-1185">Reference proteome</keyword>
<comment type="caution">
    <text evidence="1">The sequence shown here is derived from an EMBL/GenBank/DDBJ whole genome shotgun (WGS) entry which is preliminary data.</text>
</comment>
<dbReference type="Proteomes" id="UP001224644">
    <property type="component" value="Unassembled WGS sequence"/>
</dbReference>